<gene>
    <name evidence="7" type="ORF">CTHT_0039920</name>
</gene>
<dbReference type="Proteomes" id="UP000008066">
    <property type="component" value="Unassembled WGS sequence"/>
</dbReference>
<dbReference type="GO" id="GO:0020037">
    <property type="term" value="F:heme binding"/>
    <property type="evidence" value="ECO:0007669"/>
    <property type="project" value="InterPro"/>
</dbReference>
<dbReference type="PANTHER" id="PTHR46300">
    <property type="entry name" value="P450, PUTATIVE (EUROFUNG)-RELATED-RELATED"/>
    <property type="match status" value="1"/>
</dbReference>
<dbReference type="EMBL" id="GL988042">
    <property type="protein sequence ID" value="EGS20253.1"/>
    <property type="molecule type" value="Genomic_DNA"/>
</dbReference>
<sequence>MDLVFMFAVLIITATVLVCWDVVVGKKPKRPPGSRPLPGPWGLPLIGRVHDVPSEASWLKFHEWAKKYGPIYQTEIFGTVHVWISDEKIAHQLLAKRARIYSDRPLIPNLPNNRTSGEYLALLGRNEMWLRQRKLCNHLMHISTLADLHMYPTRERDRFLWLFYRDPQNYVEWIEQFTSRTVSRLCWGTARPAQVLRHTTFGLLQTISPSGALPNVVSVLRFVPSSISPWKRRERARHLLEKKLFKANVEYVREKGNGQPCFYETFLTSKTMGTEKQRERQADDAEAMHVVGLMAIAGALTIGSPIQSYLLAMCHYPEWQARLQLEIDTVLEGRCPQWADRPHLPVLRAVVKEIIRWRPPVPTGIPHQLEEDDVWEGYHIPRGATIHALEWGITRDEKVYPDPEQFNPARWLDPSYPTYRDPLSKYPNLQGYSQFGFGRRTCQGIPIVEQDLFLIMGGMAWAFEIRKKRDLATGEEIDVHWNDYTPLLIAKPKKFLFEALPRSREKVRKMFRMFQRAKGLNDQDDMDLSEFEEELGMKIYFDEEVEGGGPTAPENVRTTKRVPLEIVYDDDGEETDSESVTPTPTPESSSASDESDGLNPDRLDSDVTPFDFTLTEDSELERHEQEKSLRERVFKSIPISDRIKSPRETLRELIPGFELPPEPLVPKDLMIFTVTVDFSLRITVPNGENQDNCEYNDNLEQQESDTAGPSSQPTSAPTAEASTSTSHPTFEKMSNGVVVTVRPVSSDHHTDDEGLTPESIMYSPIFEDCEEPQETPLTASIQEEIVLTGPKGLKVEKMSPNPDWPESKLPMSSFDEMVEGVSYDGREDFDEEEEEGLPWPENKLFSQGYDTDFTGELGEFEAWEKMWSSMKWKESQSKEKDDSPYLPNSPRHPNAVFANSDDETLDYVPAVPSIGGASVEDEEDDNVPAIPHIFLGNPIYNDEDTEDSDSSFNAEFFTPPEYPSSVESEGDESYEWPGRSSSEVAEFALSDDPEFDPSHLEPGELVVSGDEGYDGSSEMEETGPVSDPDIENEHDHDNETDDAVSQASTGSVWFEPDFPSLLFPVFSPIGWTDLEETVAKQGIEEREEENEELVERTAEAEVAQEEEHGRLSWWRRPLPGFVNRFVPRCVDRFVPDVPGYYEWLIDEPIDRLLQERIESLEQEVLELPKRFMPDVIWEIVADRLPQPNIHSSIPVTPSQAKHEALTELVGTRPDVPARLPVPDHFLPEGVTQLVIDHLPTMPSMLHLPDVLLPSMSSVPQMPLVSKAVTQVVDHLPSMPNIPRPNMPSMLSVPLMPYMSVPHAVNRFVPRVPEAMSLFLPARLRFEQGQQTQPQEQAEELGHGYAEDMIRV</sequence>
<feature type="binding site" description="axial binding residue" evidence="5">
    <location>
        <position position="442"/>
    </location>
    <ligand>
        <name>heme</name>
        <dbReference type="ChEBI" id="CHEBI:30413"/>
    </ligand>
    <ligandPart>
        <name>Fe</name>
        <dbReference type="ChEBI" id="CHEBI:18248"/>
    </ligandPart>
</feature>
<dbReference type="HOGENOM" id="CLU_257674_0_0_1"/>
<feature type="region of interest" description="Disordered" evidence="6">
    <location>
        <begin position="871"/>
        <end position="1047"/>
    </location>
</feature>
<feature type="compositionally biased region" description="Acidic residues" evidence="6">
    <location>
        <begin position="567"/>
        <end position="577"/>
    </location>
</feature>
<dbReference type="Pfam" id="PF00067">
    <property type="entry name" value="p450"/>
    <property type="match status" value="1"/>
</dbReference>
<dbReference type="GO" id="GO:0004497">
    <property type="term" value="F:monooxygenase activity"/>
    <property type="evidence" value="ECO:0007669"/>
    <property type="project" value="InterPro"/>
</dbReference>
<evidence type="ECO:0000256" key="1">
    <source>
        <dbReference type="ARBA" id="ARBA00010617"/>
    </source>
</evidence>
<dbReference type="InterPro" id="IPR050364">
    <property type="entry name" value="Cytochrome_P450_fung"/>
</dbReference>
<dbReference type="SUPFAM" id="SSF48264">
    <property type="entry name" value="Cytochrome P450"/>
    <property type="match status" value="1"/>
</dbReference>
<comment type="cofactor">
    <cofactor evidence="5">
        <name>heme</name>
        <dbReference type="ChEBI" id="CHEBI:30413"/>
    </cofactor>
</comment>
<dbReference type="PRINTS" id="PR00463">
    <property type="entry name" value="EP450I"/>
</dbReference>
<feature type="compositionally biased region" description="Low complexity" evidence="6">
    <location>
        <begin position="578"/>
        <end position="592"/>
    </location>
</feature>
<keyword evidence="5" id="KW-0349">Heme</keyword>
<dbReference type="KEGG" id="cthr:CTHT_0039920"/>
<feature type="compositionally biased region" description="Basic and acidic residues" evidence="6">
    <location>
        <begin position="871"/>
        <end position="883"/>
    </location>
</feature>
<reference evidence="7 8" key="1">
    <citation type="journal article" date="2011" name="Cell">
        <title>Insight into structure and assembly of the nuclear pore complex by utilizing the genome of a eukaryotic thermophile.</title>
        <authorList>
            <person name="Amlacher S."/>
            <person name="Sarges P."/>
            <person name="Flemming D."/>
            <person name="van Noort V."/>
            <person name="Kunze R."/>
            <person name="Devos D.P."/>
            <person name="Arumugam M."/>
            <person name="Bork P."/>
            <person name="Hurt E."/>
        </authorList>
    </citation>
    <scope>NUCLEOTIDE SEQUENCE [LARGE SCALE GENOMIC DNA]</scope>
    <source>
        <strain evidence="8">DSM 1495 / CBS 144.50 / IMI 039719</strain>
    </source>
</reference>
<dbReference type="eggNOG" id="KOG0156">
    <property type="taxonomic scope" value="Eukaryota"/>
</dbReference>
<keyword evidence="3" id="KW-0560">Oxidoreductase</keyword>
<accession>G0S8Q0</accession>
<proteinExistence type="inferred from homology"/>
<feature type="region of interest" description="Disordered" evidence="6">
    <location>
        <begin position="701"/>
        <end position="736"/>
    </location>
</feature>
<dbReference type="CDD" id="cd11065">
    <property type="entry name" value="CYP64-like"/>
    <property type="match status" value="1"/>
</dbReference>
<dbReference type="RefSeq" id="XP_006694402.1">
    <property type="nucleotide sequence ID" value="XM_006694339.1"/>
</dbReference>
<dbReference type="Gene3D" id="1.10.630.10">
    <property type="entry name" value="Cytochrome P450"/>
    <property type="match status" value="1"/>
</dbReference>
<evidence type="ECO:0000256" key="4">
    <source>
        <dbReference type="ARBA" id="ARBA00023004"/>
    </source>
</evidence>
<evidence type="ECO:0000256" key="6">
    <source>
        <dbReference type="SAM" id="MobiDB-lite"/>
    </source>
</evidence>
<dbReference type="GO" id="GO:0005506">
    <property type="term" value="F:iron ion binding"/>
    <property type="evidence" value="ECO:0007669"/>
    <property type="project" value="InterPro"/>
</dbReference>
<feature type="compositionally biased region" description="Acidic residues" evidence="6">
    <location>
        <begin position="1011"/>
        <end position="1021"/>
    </location>
</feature>
<dbReference type="InterPro" id="IPR002401">
    <property type="entry name" value="Cyt_P450_E_grp-I"/>
</dbReference>
<name>G0S8Q0_CHATD</name>
<keyword evidence="2 5" id="KW-0479">Metal-binding</keyword>
<evidence type="ECO:0000256" key="2">
    <source>
        <dbReference type="ARBA" id="ARBA00022723"/>
    </source>
</evidence>
<evidence type="ECO:0000313" key="8">
    <source>
        <dbReference type="Proteomes" id="UP000008066"/>
    </source>
</evidence>
<dbReference type="PANTHER" id="PTHR46300:SF8">
    <property type="entry name" value="CYTOCHROME P450 2E1"/>
    <property type="match status" value="1"/>
</dbReference>
<dbReference type="InterPro" id="IPR001128">
    <property type="entry name" value="Cyt_P450"/>
</dbReference>
<keyword evidence="4 5" id="KW-0408">Iron</keyword>
<evidence type="ECO:0008006" key="9">
    <source>
        <dbReference type="Google" id="ProtNLM"/>
    </source>
</evidence>
<evidence type="ECO:0000256" key="3">
    <source>
        <dbReference type="ARBA" id="ARBA00023002"/>
    </source>
</evidence>
<dbReference type="GO" id="GO:0016705">
    <property type="term" value="F:oxidoreductase activity, acting on paired donors, with incorporation or reduction of molecular oxygen"/>
    <property type="evidence" value="ECO:0007669"/>
    <property type="project" value="InterPro"/>
</dbReference>
<keyword evidence="8" id="KW-1185">Reference proteome</keyword>
<feature type="region of interest" description="Disordered" evidence="6">
    <location>
        <begin position="544"/>
        <end position="609"/>
    </location>
</feature>
<dbReference type="InterPro" id="IPR036396">
    <property type="entry name" value="Cyt_P450_sf"/>
</dbReference>
<dbReference type="OrthoDB" id="1103324at2759"/>
<protein>
    <recommendedName>
        <fullName evidence="9">Cytochrome P450</fullName>
    </recommendedName>
</protein>
<comment type="similarity">
    <text evidence="1">Belongs to the cytochrome P450 family.</text>
</comment>
<feature type="compositionally biased region" description="Low complexity" evidence="6">
    <location>
        <begin position="706"/>
        <end position="728"/>
    </location>
</feature>
<organism evidence="8">
    <name type="scientific">Chaetomium thermophilum (strain DSM 1495 / CBS 144.50 / IMI 039719)</name>
    <name type="common">Thermochaetoides thermophila</name>
    <dbReference type="NCBI Taxonomy" id="759272"/>
    <lineage>
        <taxon>Eukaryota</taxon>
        <taxon>Fungi</taxon>
        <taxon>Dikarya</taxon>
        <taxon>Ascomycota</taxon>
        <taxon>Pezizomycotina</taxon>
        <taxon>Sordariomycetes</taxon>
        <taxon>Sordariomycetidae</taxon>
        <taxon>Sordariales</taxon>
        <taxon>Chaetomiaceae</taxon>
        <taxon>Thermochaetoides</taxon>
    </lineage>
</organism>
<evidence type="ECO:0000256" key="5">
    <source>
        <dbReference type="PIRSR" id="PIRSR602401-1"/>
    </source>
</evidence>
<dbReference type="GeneID" id="18258030"/>
<dbReference type="STRING" id="759272.G0S8Q0"/>
<evidence type="ECO:0000313" key="7">
    <source>
        <dbReference type="EMBL" id="EGS20253.1"/>
    </source>
</evidence>